<dbReference type="CDD" id="cd06225">
    <property type="entry name" value="HAMP"/>
    <property type="match status" value="1"/>
</dbReference>
<dbReference type="SMART" id="SM00283">
    <property type="entry name" value="MA"/>
    <property type="match status" value="1"/>
</dbReference>
<accession>A0A6N7IR77</accession>
<evidence type="ECO:0000313" key="8">
    <source>
        <dbReference type="EMBL" id="MQL52411.1"/>
    </source>
</evidence>
<dbReference type="GO" id="GO:0007165">
    <property type="term" value="P:signal transduction"/>
    <property type="evidence" value="ECO:0007669"/>
    <property type="project" value="UniProtKB-KW"/>
</dbReference>
<gene>
    <name evidence="8" type="ORF">GFC01_09065</name>
</gene>
<keyword evidence="1 3" id="KW-0807">Transducer</keyword>
<feature type="region of interest" description="Disordered" evidence="4">
    <location>
        <begin position="596"/>
        <end position="625"/>
    </location>
</feature>
<dbReference type="SMART" id="SM00304">
    <property type="entry name" value="HAMP"/>
    <property type="match status" value="1"/>
</dbReference>
<dbReference type="OrthoDB" id="1706317at2"/>
<proteinExistence type="inferred from homology"/>
<evidence type="ECO:0000313" key="9">
    <source>
        <dbReference type="Proteomes" id="UP000441717"/>
    </source>
</evidence>
<dbReference type="PROSITE" id="PS50885">
    <property type="entry name" value="HAMP"/>
    <property type="match status" value="1"/>
</dbReference>
<dbReference type="GO" id="GO:0016020">
    <property type="term" value="C:membrane"/>
    <property type="evidence" value="ECO:0007669"/>
    <property type="project" value="InterPro"/>
</dbReference>
<keyword evidence="5" id="KW-0472">Membrane</keyword>
<dbReference type="Gene3D" id="1.10.287.950">
    <property type="entry name" value="Methyl-accepting chemotaxis protein"/>
    <property type="match status" value="1"/>
</dbReference>
<feature type="transmembrane region" description="Helical" evidence="5">
    <location>
        <begin position="81"/>
        <end position="102"/>
    </location>
</feature>
<keyword evidence="5" id="KW-1133">Transmembrane helix</keyword>
<evidence type="ECO:0000256" key="1">
    <source>
        <dbReference type="ARBA" id="ARBA00023224"/>
    </source>
</evidence>
<dbReference type="InterPro" id="IPR003660">
    <property type="entry name" value="HAMP_dom"/>
</dbReference>
<dbReference type="InterPro" id="IPR004089">
    <property type="entry name" value="MCPsignal_dom"/>
</dbReference>
<feature type="transmembrane region" description="Helical" evidence="5">
    <location>
        <begin position="243"/>
        <end position="263"/>
    </location>
</feature>
<protein>
    <submittedName>
        <fullName evidence="8">HAMP domain-containing protein</fullName>
    </submittedName>
</protein>
<dbReference type="RefSeq" id="WP_152946482.1">
    <property type="nucleotide sequence ID" value="NZ_WHYR01000021.1"/>
</dbReference>
<evidence type="ECO:0000256" key="2">
    <source>
        <dbReference type="ARBA" id="ARBA00029447"/>
    </source>
</evidence>
<evidence type="ECO:0000256" key="3">
    <source>
        <dbReference type="PROSITE-ProRule" id="PRU00284"/>
    </source>
</evidence>
<evidence type="ECO:0000259" key="7">
    <source>
        <dbReference type="PROSITE" id="PS50885"/>
    </source>
</evidence>
<evidence type="ECO:0000259" key="6">
    <source>
        <dbReference type="PROSITE" id="PS50111"/>
    </source>
</evidence>
<evidence type="ECO:0000256" key="4">
    <source>
        <dbReference type="SAM" id="MobiDB-lite"/>
    </source>
</evidence>
<keyword evidence="5" id="KW-0812">Transmembrane</keyword>
<dbReference type="PANTHER" id="PTHR32089">
    <property type="entry name" value="METHYL-ACCEPTING CHEMOTAXIS PROTEIN MCPB"/>
    <property type="match status" value="1"/>
</dbReference>
<reference evidence="8 9" key="1">
    <citation type="submission" date="2019-10" db="EMBL/GenBank/DDBJ databases">
        <title>Comparative genomics of sulfur disproportionating microorganisms.</title>
        <authorList>
            <person name="Ward L.M."/>
            <person name="Bertran E."/>
            <person name="Johnston D."/>
        </authorList>
    </citation>
    <scope>NUCLEOTIDE SEQUENCE [LARGE SCALE GENOMIC DNA]</scope>
    <source>
        <strain evidence="8 9">DSM 14055</strain>
    </source>
</reference>
<feature type="domain" description="HAMP" evidence="7">
    <location>
        <begin position="264"/>
        <end position="317"/>
    </location>
</feature>
<sequence>MGEMKGEPVAGPGKDTGKQAGPFYGVVHFPGRLFRSLLHFPEVFFHFIRFGNRFQKGVESRSRPDRQRACFTDRISFQFQILFLMTVIIVLVMGALGVAAYWGGKQWIVNYTDNRLSASATNVSEKIDVFTSGMDSRLIDRKASYMLAAEAASFDRQGLSASTIIIDKQGNEVLFAGGEDYRFIPPQDFKEKIFTSRSGLETVSVKGQRWRVAFQHIPGREWVYIIGIPEEQYVLPLKQLRNLIVLGGLVALLATTLICALGARRFAGPLNEITRIMSRAGEGNLTLRARERKVGRELSLLGRGFNLMLADLGRLISAFSHTAGDLHRSSRRMQVVSENQVRFARNAEAHVEKMAASMKEMAGVVESADRSSKEMMRLVEESLDGLNLVVEKINRNRRLAGESAVAVMDLTEHIQQIDKIIDIINNISRQTHLLSLNASIEAARAGGVHGRGFAVVAEEVRRLAEETGRAIEEVGRIIKLIQESAARVLEQVQVSAEMARQGAEAVEHTSDSLNRMHQSVVHTGEQVGRLAGGVRDLDAGVKEVVRTVRIIAGTEEAEGEGEKHVSAREVAMLAGNLARMAEQMQAQLARFVVEKGKTGPGENRSGSAGKDSGYTRKINSELIPA</sequence>
<name>A0A6N7IR77_9FIRM</name>
<evidence type="ECO:0000256" key="5">
    <source>
        <dbReference type="SAM" id="Phobius"/>
    </source>
</evidence>
<dbReference type="PANTHER" id="PTHR32089:SF112">
    <property type="entry name" value="LYSOZYME-LIKE PROTEIN-RELATED"/>
    <property type="match status" value="1"/>
</dbReference>
<dbReference type="SUPFAM" id="SSF58104">
    <property type="entry name" value="Methyl-accepting chemotaxis protein (MCP) signaling domain"/>
    <property type="match status" value="1"/>
</dbReference>
<comment type="caution">
    <text evidence="8">The sequence shown here is derived from an EMBL/GenBank/DDBJ whole genome shotgun (WGS) entry which is preliminary data.</text>
</comment>
<feature type="domain" description="Methyl-accepting transducer" evidence="6">
    <location>
        <begin position="315"/>
        <end position="552"/>
    </location>
</feature>
<dbReference type="Pfam" id="PF00672">
    <property type="entry name" value="HAMP"/>
    <property type="match status" value="1"/>
</dbReference>
<keyword evidence="9" id="KW-1185">Reference proteome</keyword>
<dbReference type="PROSITE" id="PS50111">
    <property type="entry name" value="CHEMOTAXIS_TRANSDUC_2"/>
    <property type="match status" value="1"/>
</dbReference>
<dbReference type="EMBL" id="WHYR01000021">
    <property type="protein sequence ID" value="MQL52411.1"/>
    <property type="molecule type" value="Genomic_DNA"/>
</dbReference>
<dbReference type="Proteomes" id="UP000441717">
    <property type="component" value="Unassembled WGS sequence"/>
</dbReference>
<organism evidence="8 9">
    <name type="scientific">Desulfofundulus thermobenzoicus</name>
    <dbReference type="NCBI Taxonomy" id="29376"/>
    <lineage>
        <taxon>Bacteria</taxon>
        <taxon>Bacillati</taxon>
        <taxon>Bacillota</taxon>
        <taxon>Clostridia</taxon>
        <taxon>Eubacteriales</taxon>
        <taxon>Peptococcaceae</taxon>
        <taxon>Desulfofundulus</taxon>
    </lineage>
</organism>
<dbReference type="AlphaFoldDB" id="A0A6N7IR77"/>
<dbReference type="Pfam" id="PF00015">
    <property type="entry name" value="MCPsignal"/>
    <property type="match status" value="1"/>
</dbReference>
<comment type="similarity">
    <text evidence="2">Belongs to the methyl-accepting chemotaxis (MCP) protein family.</text>
</comment>